<evidence type="ECO:0000256" key="2">
    <source>
        <dbReference type="ARBA" id="ARBA00022723"/>
    </source>
</evidence>
<evidence type="ECO:0000256" key="1">
    <source>
        <dbReference type="ARBA" id="ARBA00006360"/>
    </source>
</evidence>
<protein>
    <recommendedName>
        <fullName evidence="6">STICHEL DnaA-N-like alpha-beta domain-containing protein</fullName>
    </recommendedName>
</protein>
<dbReference type="SUPFAM" id="SSF52540">
    <property type="entry name" value="P-loop containing nucleoside triphosphate hydrolases"/>
    <property type="match status" value="1"/>
</dbReference>
<organism evidence="7 8">
    <name type="scientific">Brassica cretica</name>
    <name type="common">Mustard</name>
    <dbReference type="NCBI Taxonomy" id="69181"/>
    <lineage>
        <taxon>Eukaryota</taxon>
        <taxon>Viridiplantae</taxon>
        <taxon>Streptophyta</taxon>
        <taxon>Embryophyta</taxon>
        <taxon>Tracheophyta</taxon>
        <taxon>Spermatophyta</taxon>
        <taxon>Magnoliopsida</taxon>
        <taxon>eudicotyledons</taxon>
        <taxon>Gunneridae</taxon>
        <taxon>Pentapetalae</taxon>
        <taxon>rosids</taxon>
        <taxon>malvids</taxon>
        <taxon>Brassicales</taxon>
        <taxon>Brassicaceae</taxon>
        <taxon>Brassiceae</taxon>
        <taxon>Brassica</taxon>
    </lineage>
</organism>
<keyword evidence="5" id="KW-0067">ATP-binding</keyword>
<dbReference type="GO" id="GO:0005663">
    <property type="term" value="C:DNA replication factor C complex"/>
    <property type="evidence" value="ECO:0007669"/>
    <property type="project" value="TreeGrafter"/>
</dbReference>
<dbReference type="PANTHER" id="PTHR11669">
    <property type="entry name" value="REPLICATION FACTOR C / DNA POLYMERASE III GAMMA-TAU SUBUNIT"/>
    <property type="match status" value="1"/>
</dbReference>
<sequence>FGERRSSRNARLHQSFTQKYTPRIFSDLVGQSLVVQALSNAVAKRRVGLLYVFHGPNGTGKTSCARVFARALNCHSMEQSKPCGVCSSCVSYDNGKNRNIREMGPVKSFDFESLFIKKRQKHHLVLIFDDCDTMSTDCWNALSKIVDRAPRRVVFLLVCSSLDVLPHVVVSRCQKFFFPKLKDADIVGSLQGVALKEEIEIDEDALKFVASRSDGSLRDAEMTLEQLSLLGTRISLPLVQEMNLRVIMETGVEPLALMSQLATVITDVLAGSYDFTKEECKRKFFRRQPLSKEDMEKLRQALKTLSESEKQLRVSNDKVTWLTAALLQLAPDQRYLVPPSPCNNAAPRPSVEDIWLAVIENVRVNGLREFLYREGKIFSISIGSAPTVELMFNSPVTKLTAENFRDHILRAFEAVLGSPVTLAIRIESKKDLKNVGSSSSRSEIVELEDETESARRKDLEASQKQSIVRGKASLGQVIKQAEGNGWSKRKAMLIADKLEHENLFEWAWLDVLSACLWRVPAVVYGFRRSLVWLLHLGLPLHGYSPVSLVSLGDGFQYGLCLFLDLVYGPVGTGLGIRQQSYGLPVLGGHRCEGGSRGSLTVFLPNVWSCSHPCPVRLAWSL</sequence>
<dbReference type="Proteomes" id="UP000712600">
    <property type="component" value="Unassembled WGS sequence"/>
</dbReference>
<dbReference type="Pfam" id="PF23007">
    <property type="entry name" value="DnaA_N-like_STI"/>
    <property type="match status" value="1"/>
</dbReference>
<dbReference type="InterPro" id="IPR045085">
    <property type="entry name" value="HLD_clamp_pol_III_gamma_tau"/>
</dbReference>
<dbReference type="InterPro" id="IPR027417">
    <property type="entry name" value="P-loop_NTPase"/>
</dbReference>
<accession>A0A8S9N2J9</accession>
<dbReference type="Pfam" id="PF13177">
    <property type="entry name" value="DNA_pol3_delta2"/>
    <property type="match status" value="1"/>
</dbReference>
<keyword evidence="3" id="KW-0547">Nucleotide-binding</keyword>
<evidence type="ECO:0000256" key="4">
    <source>
        <dbReference type="ARBA" id="ARBA00022833"/>
    </source>
</evidence>
<evidence type="ECO:0000313" key="7">
    <source>
        <dbReference type="EMBL" id="KAF3489681.1"/>
    </source>
</evidence>
<comment type="similarity">
    <text evidence="1">Belongs to the DnaX/STICHEL family.</text>
</comment>
<dbReference type="NCBIfam" id="TIGR02397">
    <property type="entry name" value="dnaX_nterm"/>
    <property type="match status" value="1"/>
</dbReference>
<dbReference type="Gene3D" id="1.10.8.60">
    <property type="match status" value="1"/>
</dbReference>
<dbReference type="GO" id="GO:0006281">
    <property type="term" value="P:DNA repair"/>
    <property type="evidence" value="ECO:0007669"/>
    <property type="project" value="TreeGrafter"/>
</dbReference>
<gene>
    <name evidence="7" type="ORF">F2Q69_00055397</name>
</gene>
<dbReference type="FunFam" id="1.10.8.60:FF:000013">
    <property type="entry name" value="DNA polymerase III subunit gamma/tau"/>
    <property type="match status" value="1"/>
</dbReference>
<evidence type="ECO:0000256" key="5">
    <source>
        <dbReference type="ARBA" id="ARBA00022840"/>
    </source>
</evidence>
<dbReference type="CDD" id="cd00009">
    <property type="entry name" value="AAA"/>
    <property type="match status" value="1"/>
</dbReference>
<feature type="domain" description="STICHEL DnaA-N-like alpha-beta" evidence="6">
    <location>
        <begin position="349"/>
        <end position="425"/>
    </location>
</feature>
<keyword evidence="2" id="KW-0479">Metal-binding</keyword>
<dbReference type="InterPro" id="IPR054506">
    <property type="entry name" value="DnaA_N-like_STI"/>
</dbReference>
<evidence type="ECO:0000313" key="8">
    <source>
        <dbReference type="Proteomes" id="UP000712600"/>
    </source>
</evidence>
<evidence type="ECO:0000256" key="3">
    <source>
        <dbReference type="ARBA" id="ARBA00022741"/>
    </source>
</evidence>
<feature type="non-terminal residue" evidence="7">
    <location>
        <position position="1"/>
    </location>
</feature>
<dbReference type="PANTHER" id="PTHR11669:SF57">
    <property type="entry name" value="PROTEIN STICHEL-LIKE 4"/>
    <property type="match status" value="1"/>
</dbReference>
<dbReference type="Gene3D" id="3.40.50.300">
    <property type="entry name" value="P-loop containing nucleotide triphosphate hydrolases"/>
    <property type="match status" value="1"/>
</dbReference>
<evidence type="ECO:0000259" key="6">
    <source>
        <dbReference type="Pfam" id="PF23007"/>
    </source>
</evidence>
<dbReference type="GO" id="GO:0046872">
    <property type="term" value="F:metal ion binding"/>
    <property type="evidence" value="ECO:0007669"/>
    <property type="project" value="UniProtKB-KW"/>
</dbReference>
<feature type="non-terminal residue" evidence="7">
    <location>
        <position position="621"/>
    </location>
</feature>
<reference evidence="7" key="1">
    <citation type="submission" date="2019-12" db="EMBL/GenBank/DDBJ databases">
        <title>Genome sequencing and annotation of Brassica cretica.</title>
        <authorList>
            <person name="Studholme D.J."/>
            <person name="Sarris P."/>
        </authorList>
    </citation>
    <scope>NUCLEOTIDE SEQUENCE</scope>
    <source>
        <strain evidence="7">PFS-109/04</strain>
        <tissue evidence="7">Leaf</tissue>
    </source>
</reference>
<dbReference type="GO" id="GO:0003689">
    <property type="term" value="F:DNA clamp loader activity"/>
    <property type="evidence" value="ECO:0007669"/>
    <property type="project" value="TreeGrafter"/>
</dbReference>
<dbReference type="EMBL" id="QGKX02002183">
    <property type="protein sequence ID" value="KAF3489681.1"/>
    <property type="molecule type" value="Genomic_DNA"/>
</dbReference>
<dbReference type="GO" id="GO:0003887">
    <property type="term" value="F:DNA-directed DNA polymerase activity"/>
    <property type="evidence" value="ECO:0007669"/>
    <property type="project" value="InterPro"/>
</dbReference>
<dbReference type="AlphaFoldDB" id="A0A8S9N2J9"/>
<dbReference type="GO" id="GO:0006261">
    <property type="term" value="P:DNA-templated DNA replication"/>
    <property type="evidence" value="ECO:0007669"/>
    <property type="project" value="TreeGrafter"/>
</dbReference>
<dbReference type="GO" id="GO:0009360">
    <property type="term" value="C:DNA polymerase III complex"/>
    <property type="evidence" value="ECO:0007669"/>
    <property type="project" value="InterPro"/>
</dbReference>
<proteinExistence type="inferred from homology"/>
<dbReference type="InterPro" id="IPR012763">
    <property type="entry name" value="DNA_pol_III_sug/sutau_N"/>
</dbReference>
<comment type="caution">
    <text evidence="7">The sequence shown here is derived from an EMBL/GenBank/DDBJ whole genome shotgun (WGS) entry which is preliminary data.</text>
</comment>
<dbReference type="InterPro" id="IPR050238">
    <property type="entry name" value="DNA_Rep/Repair_Clamp_Loader"/>
</dbReference>
<dbReference type="CDD" id="cd18137">
    <property type="entry name" value="HLD_clamp_pol_III_gamma_tau"/>
    <property type="match status" value="1"/>
</dbReference>
<keyword evidence="4" id="KW-0862">Zinc</keyword>
<name>A0A8S9N2J9_BRACR</name>
<dbReference type="GO" id="GO:0005524">
    <property type="term" value="F:ATP binding"/>
    <property type="evidence" value="ECO:0007669"/>
    <property type="project" value="UniProtKB-KW"/>
</dbReference>